<keyword evidence="5" id="KW-0418">Kinase</keyword>
<evidence type="ECO:0000256" key="5">
    <source>
        <dbReference type="ARBA" id="ARBA00022777"/>
    </source>
</evidence>
<evidence type="ECO:0000256" key="1">
    <source>
        <dbReference type="ARBA" id="ARBA00022527"/>
    </source>
</evidence>
<evidence type="ECO:0000256" key="7">
    <source>
        <dbReference type="PROSITE-ProRule" id="PRU10141"/>
    </source>
</evidence>
<keyword evidence="12" id="KW-1185">Reference proteome</keyword>
<dbReference type="EMBL" id="JAINUF010000006">
    <property type="protein sequence ID" value="KAJ8356467.1"/>
    <property type="molecule type" value="Genomic_DNA"/>
</dbReference>
<protein>
    <submittedName>
        <fullName evidence="11">Uncharacterized protein</fullName>
    </submittedName>
</protein>
<accession>A0A9Q1IVC9</accession>
<dbReference type="GO" id="GO:0004674">
    <property type="term" value="F:protein serine/threonine kinase activity"/>
    <property type="evidence" value="ECO:0007669"/>
    <property type="project" value="UniProtKB-KW"/>
</dbReference>
<dbReference type="GO" id="GO:0005524">
    <property type="term" value="F:ATP binding"/>
    <property type="evidence" value="ECO:0007669"/>
    <property type="project" value="UniProtKB-UniRule"/>
</dbReference>
<dbReference type="SMART" id="SM00220">
    <property type="entry name" value="S_TKc"/>
    <property type="match status" value="1"/>
</dbReference>
<dbReference type="PROSITE" id="PS51285">
    <property type="entry name" value="AGC_KINASE_CTER"/>
    <property type="match status" value="1"/>
</dbReference>
<dbReference type="PROSITE" id="PS50011">
    <property type="entry name" value="PROTEIN_KINASE_DOM"/>
    <property type="match status" value="1"/>
</dbReference>
<comment type="caution">
    <text evidence="11">The sequence shown here is derived from an EMBL/GenBank/DDBJ whole genome shotgun (WGS) entry which is preliminary data.</text>
</comment>
<sequence length="402" mass="45742">MTIQILEESASKIQHDLVLNATLPHHELEEKVEKVSSGLSPESFLFHKVLGKGAFGKVMLAELKESGEYFAVKTLKKEHVLANSHVECTMVEKRVLTLAAENPFLTHLYSTFQTKAKVICIVLMQQYSTFYSNVMALSFTYLYSTFQTKDSLFFVMEYVNGRDLYFHIVVLGHFDLHSTQFYVAEMICGLQFLHQNGVIYRDLKLNNVMLDGDGHIKIVDFGLCKDNMIDGKAMSFCGTEHYIAPEIFQGKEYSFPVDWWSLGVLVFEMLTGDSPFQGDNEDELSSSVCTDPIDYPSWLNQESKDLLEKLLERDPTHRLGVTGDIRAHPFFDAIDWPTLEKREMEPPFKPKIVGDPEDDLLDLEFLSKVTCLSDRDTGSVDPDDQLAFAGFSFINAKYIKVI</sequence>
<gene>
    <name evidence="11" type="ORF">SKAU_G00192610</name>
</gene>
<dbReference type="InterPro" id="IPR000719">
    <property type="entry name" value="Prot_kinase_dom"/>
</dbReference>
<dbReference type="Pfam" id="PF00069">
    <property type="entry name" value="Pkinase"/>
    <property type="match status" value="1"/>
</dbReference>
<keyword evidence="2" id="KW-0597">Phosphoprotein</keyword>
<evidence type="ECO:0000313" key="12">
    <source>
        <dbReference type="Proteomes" id="UP001152622"/>
    </source>
</evidence>
<name>A0A9Q1IVC9_SYNKA</name>
<dbReference type="InterPro" id="IPR011009">
    <property type="entry name" value="Kinase-like_dom_sf"/>
</dbReference>
<organism evidence="11 12">
    <name type="scientific">Synaphobranchus kaupii</name>
    <name type="common">Kaup's arrowtooth eel</name>
    <dbReference type="NCBI Taxonomy" id="118154"/>
    <lineage>
        <taxon>Eukaryota</taxon>
        <taxon>Metazoa</taxon>
        <taxon>Chordata</taxon>
        <taxon>Craniata</taxon>
        <taxon>Vertebrata</taxon>
        <taxon>Euteleostomi</taxon>
        <taxon>Actinopterygii</taxon>
        <taxon>Neopterygii</taxon>
        <taxon>Teleostei</taxon>
        <taxon>Anguilliformes</taxon>
        <taxon>Synaphobranchidae</taxon>
        <taxon>Synaphobranchus</taxon>
    </lineage>
</organism>
<dbReference type="Proteomes" id="UP001152622">
    <property type="component" value="Chromosome 6"/>
</dbReference>
<dbReference type="Gene3D" id="3.30.200.20">
    <property type="entry name" value="Phosphorylase Kinase, domain 1"/>
    <property type="match status" value="2"/>
</dbReference>
<evidence type="ECO:0000259" key="9">
    <source>
        <dbReference type="PROSITE" id="PS50011"/>
    </source>
</evidence>
<feature type="binding site" evidence="7">
    <location>
        <position position="73"/>
    </location>
    <ligand>
        <name>ATP</name>
        <dbReference type="ChEBI" id="CHEBI:30616"/>
    </ligand>
</feature>
<evidence type="ECO:0000256" key="6">
    <source>
        <dbReference type="ARBA" id="ARBA00022840"/>
    </source>
</evidence>
<dbReference type="SUPFAM" id="SSF56112">
    <property type="entry name" value="Protein kinase-like (PK-like)"/>
    <property type="match status" value="1"/>
</dbReference>
<keyword evidence="1 8" id="KW-0723">Serine/threonine-protein kinase</keyword>
<dbReference type="PROSITE" id="PS00108">
    <property type="entry name" value="PROTEIN_KINASE_ST"/>
    <property type="match status" value="1"/>
</dbReference>
<dbReference type="OrthoDB" id="63267at2759"/>
<keyword evidence="4 7" id="KW-0547">Nucleotide-binding</keyword>
<dbReference type="FunFam" id="3.30.200.20:FF:000103">
    <property type="entry name" value="Protein kinase C"/>
    <property type="match status" value="1"/>
</dbReference>
<dbReference type="AlphaFoldDB" id="A0A9Q1IVC9"/>
<evidence type="ECO:0000256" key="8">
    <source>
        <dbReference type="RuleBase" id="RU000304"/>
    </source>
</evidence>
<keyword evidence="3" id="KW-0808">Transferase</keyword>
<proteinExistence type="inferred from homology"/>
<dbReference type="SMART" id="SM00133">
    <property type="entry name" value="S_TK_X"/>
    <property type="match status" value="1"/>
</dbReference>
<dbReference type="PANTHER" id="PTHR24351">
    <property type="entry name" value="RIBOSOMAL PROTEIN S6 KINASE"/>
    <property type="match status" value="1"/>
</dbReference>
<evidence type="ECO:0000256" key="3">
    <source>
        <dbReference type="ARBA" id="ARBA00022679"/>
    </source>
</evidence>
<comment type="similarity">
    <text evidence="8">Belongs to the protein kinase superfamily.</text>
</comment>
<dbReference type="PROSITE" id="PS00107">
    <property type="entry name" value="PROTEIN_KINASE_ATP"/>
    <property type="match status" value="1"/>
</dbReference>
<feature type="domain" description="Protein kinase" evidence="9">
    <location>
        <begin position="44"/>
        <end position="331"/>
    </location>
</feature>
<evidence type="ECO:0000256" key="2">
    <source>
        <dbReference type="ARBA" id="ARBA00022553"/>
    </source>
</evidence>
<dbReference type="InterPro" id="IPR017441">
    <property type="entry name" value="Protein_kinase_ATP_BS"/>
</dbReference>
<dbReference type="InterPro" id="IPR000961">
    <property type="entry name" value="AGC-kinase_C"/>
</dbReference>
<evidence type="ECO:0000256" key="4">
    <source>
        <dbReference type="ARBA" id="ARBA00022741"/>
    </source>
</evidence>
<evidence type="ECO:0000313" key="11">
    <source>
        <dbReference type="EMBL" id="KAJ8356467.1"/>
    </source>
</evidence>
<dbReference type="Gene3D" id="1.10.510.10">
    <property type="entry name" value="Transferase(Phosphotransferase) domain 1"/>
    <property type="match status" value="1"/>
</dbReference>
<reference evidence="11" key="1">
    <citation type="journal article" date="2023" name="Science">
        <title>Genome structures resolve the early diversification of teleost fishes.</title>
        <authorList>
            <person name="Parey E."/>
            <person name="Louis A."/>
            <person name="Montfort J."/>
            <person name="Bouchez O."/>
            <person name="Roques C."/>
            <person name="Iampietro C."/>
            <person name="Lluch J."/>
            <person name="Castinel A."/>
            <person name="Donnadieu C."/>
            <person name="Desvignes T."/>
            <person name="Floi Bucao C."/>
            <person name="Jouanno E."/>
            <person name="Wen M."/>
            <person name="Mejri S."/>
            <person name="Dirks R."/>
            <person name="Jansen H."/>
            <person name="Henkel C."/>
            <person name="Chen W.J."/>
            <person name="Zahm M."/>
            <person name="Cabau C."/>
            <person name="Klopp C."/>
            <person name="Thompson A.W."/>
            <person name="Robinson-Rechavi M."/>
            <person name="Braasch I."/>
            <person name="Lecointre G."/>
            <person name="Bobe J."/>
            <person name="Postlethwait J.H."/>
            <person name="Berthelot C."/>
            <person name="Roest Crollius H."/>
            <person name="Guiguen Y."/>
        </authorList>
    </citation>
    <scope>NUCLEOTIDE SEQUENCE</scope>
    <source>
        <strain evidence="11">WJC10195</strain>
    </source>
</reference>
<evidence type="ECO:0000259" key="10">
    <source>
        <dbReference type="PROSITE" id="PS51285"/>
    </source>
</evidence>
<dbReference type="InterPro" id="IPR008271">
    <property type="entry name" value="Ser/Thr_kinase_AS"/>
</dbReference>
<keyword evidence="6 7" id="KW-0067">ATP-binding</keyword>
<dbReference type="FunFam" id="1.10.510.10:FF:000048">
    <property type="entry name" value="Protein kinase C"/>
    <property type="match status" value="1"/>
</dbReference>
<feature type="domain" description="AGC-kinase C-terminal" evidence="10">
    <location>
        <begin position="332"/>
        <end position="402"/>
    </location>
</feature>